<gene>
    <name evidence="1" type="ORF">Vadar_016293</name>
</gene>
<accession>A0ACB7Y075</accession>
<evidence type="ECO:0000313" key="2">
    <source>
        <dbReference type="Proteomes" id="UP000828048"/>
    </source>
</evidence>
<dbReference type="Proteomes" id="UP000828048">
    <property type="component" value="Chromosome 5"/>
</dbReference>
<reference evidence="1 2" key="1">
    <citation type="journal article" date="2021" name="Hortic Res">
        <title>High-quality reference genome and annotation aids understanding of berry development for evergreen blueberry (Vaccinium darrowii).</title>
        <authorList>
            <person name="Yu J."/>
            <person name="Hulse-Kemp A.M."/>
            <person name="Babiker E."/>
            <person name="Staton M."/>
        </authorList>
    </citation>
    <scope>NUCLEOTIDE SEQUENCE [LARGE SCALE GENOMIC DNA]</scope>
    <source>
        <strain evidence="2">cv. NJ 8807/NJ 8810</strain>
        <tissue evidence="1">Young leaf</tissue>
    </source>
</reference>
<name>A0ACB7Y075_9ERIC</name>
<sequence length="447" mass="51773">MQENMDCDNKTTQSESDEAITIKEEGGEEKREKITSGIFTKLSGFFYQRIKRPDHGMLMDWEDHDMLMDWGDHDMLMDWGLDDIGFTPVIGSEPGYLPDPSLNFLKPRGDEDLIELIDSCNGLLLCSNTKSIYSVTTYFVCNPLTREKVVIPHPCRGSGRVCYSLIAELNRHWELRFKVVCLSRPKGADIGTELLVFSSENGVWEEIEERLPELHHETVMGSKVFFNGSLFWDCFEDKILICRLNTKKSRRFHELVEAPRAPLGRCLWECGNQLLCYCHGFPDEFPAWRLQTNEKNEIMTWKREDGKEFENLSEDISTMNSEGWDIKRKAMPVVQFKIIGYSPESEMVFVWVHDTIYSYVFRDRRLELVGGCGDPWWGGLWRFHSRSCVVAYKDSFGAIQIGKMEEEESEEEEEDKQKLSDPAELVSLYEASGNKVKLRGKNKCFFL</sequence>
<dbReference type="EMBL" id="CM037155">
    <property type="protein sequence ID" value="KAH7846632.1"/>
    <property type="molecule type" value="Genomic_DNA"/>
</dbReference>
<proteinExistence type="predicted"/>
<keyword evidence="2" id="KW-1185">Reference proteome</keyword>
<comment type="caution">
    <text evidence="1">The sequence shown here is derived from an EMBL/GenBank/DDBJ whole genome shotgun (WGS) entry which is preliminary data.</text>
</comment>
<protein>
    <submittedName>
        <fullName evidence="1">Uncharacterized protein</fullName>
    </submittedName>
</protein>
<organism evidence="1 2">
    <name type="scientific">Vaccinium darrowii</name>
    <dbReference type="NCBI Taxonomy" id="229202"/>
    <lineage>
        <taxon>Eukaryota</taxon>
        <taxon>Viridiplantae</taxon>
        <taxon>Streptophyta</taxon>
        <taxon>Embryophyta</taxon>
        <taxon>Tracheophyta</taxon>
        <taxon>Spermatophyta</taxon>
        <taxon>Magnoliopsida</taxon>
        <taxon>eudicotyledons</taxon>
        <taxon>Gunneridae</taxon>
        <taxon>Pentapetalae</taxon>
        <taxon>asterids</taxon>
        <taxon>Ericales</taxon>
        <taxon>Ericaceae</taxon>
        <taxon>Vaccinioideae</taxon>
        <taxon>Vaccinieae</taxon>
        <taxon>Vaccinium</taxon>
    </lineage>
</organism>
<evidence type="ECO:0000313" key="1">
    <source>
        <dbReference type="EMBL" id="KAH7846632.1"/>
    </source>
</evidence>